<evidence type="ECO:0000313" key="2">
    <source>
        <dbReference type="Proteomes" id="UP000183952"/>
    </source>
</evidence>
<organism evidence="1 2">
    <name type="scientific">Hathewaya proteolytica DSM 3090</name>
    <dbReference type="NCBI Taxonomy" id="1121331"/>
    <lineage>
        <taxon>Bacteria</taxon>
        <taxon>Bacillati</taxon>
        <taxon>Bacillota</taxon>
        <taxon>Clostridia</taxon>
        <taxon>Eubacteriales</taxon>
        <taxon>Clostridiaceae</taxon>
        <taxon>Hathewaya</taxon>
    </lineage>
</organism>
<accession>A0A1M6R3S7</accession>
<dbReference type="PANTHER" id="PTHR40056:SF1">
    <property type="entry name" value="DUF1836 DOMAIN-CONTAINING PROTEIN"/>
    <property type="match status" value="1"/>
</dbReference>
<gene>
    <name evidence="1" type="ORF">SAMN02745248_02192</name>
</gene>
<sequence length="201" mass="23623">MKMGKEMESNKINRMINELSQDMFVPYEQLPPYDLFLSQVTDFLNDNFKNEHYTNNIIQNYIKSEVISKPEAGKKRGYTKLHLVQLVILSYMRPVLTMDQIKKVFRLAFNDINDRSDDIINWEQAYECFCEIQKEAFDSFAYSELFNESNINSIIGKLNLKKEDEHRITLFIMVIILVSQSSVIKNLVKRIIDASDNSENE</sequence>
<dbReference type="PANTHER" id="PTHR40056">
    <property type="entry name" value="HYPOTHETICAL CYTOSOLIC PROTEIN"/>
    <property type="match status" value="1"/>
</dbReference>
<evidence type="ECO:0000313" key="1">
    <source>
        <dbReference type="EMBL" id="SHK27092.1"/>
    </source>
</evidence>
<evidence type="ECO:0008006" key="3">
    <source>
        <dbReference type="Google" id="ProtNLM"/>
    </source>
</evidence>
<dbReference type="Pfam" id="PF08876">
    <property type="entry name" value="DUF1836"/>
    <property type="match status" value="1"/>
</dbReference>
<keyword evidence="2" id="KW-1185">Reference proteome</keyword>
<protein>
    <recommendedName>
        <fullName evidence="3">DUF1836 domain-containing protein</fullName>
    </recommendedName>
</protein>
<dbReference type="AlphaFoldDB" id="A0A1M6R3S7"/>
<name>A0A1M6R3S7_9CLOT</name>
<dbReference type="OrthoDB" id="1924246at2"/>
<dbReference type="STRING" id="1121331.SAMN02745248_02192"/>
<dbReference type="InterPro" id="IPR014975">
    <property type="entry name" value="DUF1836"/>
</dbReference>
<reference evidence="1 2" key="1">
    <citation type="submission" date="2016-11" db="EMBL/GenBank/DDBJ databases">
        <authorList>
            <person name="Jaros S."/>
            <person name="Januszkiewicz K."/>
            <person name="Wedrychowicz H."/>
        </authorList>
    </citation>
    <scope>NUCLEOTIDE SEQUENCE [LARGE SCALE GENOMIC DNA]</scope>
    <source>
        <strain evidence="1 2">DSM 3090</strain>
    </source>
</reference>
<dbReference type="Proteomes" id="UP000183952">
    <property type="component" value="Unassembled WGS sequence"/>
</dbReference>
<proteinExistence type="predicted"/>
<dbReference type="EMBL" id="FRAD01000020">
    <property type="protein sequence ID" value="SHK27092.1"/>
    <property type="molecule type" value="Genomic_DNA"/>
</dbReference>